<organism evidence="4 5">
    <name type="scientific">Sporichthya brevicatena</name>
    <dbReference type="NCBI Taxonomy" id="171442"/>
    <lineage>
        <taxon>Bacteria</taxon>
        <taxon>Bacillati</taxon>
        <taxon>Actinomycetota</taxon>
        <taxon>Actinomycetes</taxon>
        <taxon>Sporichthyales</taxon>
        <taxon>Sporichthyaceae</taxon>
        <taxon>Sporichthya</taxon>
    </lineage>
</organism>
<dbReference type="SUPFAM" id="SSF46689">
    <property type="entry name" value="Homeodomain-like"/>
    <property type="match status" value="1"/>
</dbReference>
<sequence>MPAAAERPRRGRGRPAGGAANKAELILDAARREFAASGYDAVSLRGIARAAAVDPALVHHYFPGGKEAVFVAAMQLPFNPAEVLPRVFAEAADPDEVAERMVRFIFSIWREADSRAPFLALLRSATGSETAAEMMRAFVAQALFSRVAEHLPPAPDLALRVNLAAAHIIGVVLMRYVIGVEPLASAAEDEVIERMLPAIRGYFAA</sequence>
<dbReference type="InterPro" id="IPR050109">
    <property type="entry name" value="HTH-type_TetR-like_transc_reg"/>
</dbReference>
<keyword evidence="5" id="KW-1185">Reference proteome</keyword>
<evidence type="ECO:0000256" key="1">
    <source>
        <dbReference type="ARBA" id="ARBA00023125"/>
    </source>
</evidence>
<dbReference type="InterPro" id="IPR001647">
    <property type="entry name" value="HTH_TetR"/>
</dbReference>
<evidence type="ECO:0000313" key="5">
    <source>
        <dbReference type="Proteomes" id="UP001500957"/>
    </source>
</evidence>
<dbReference type="PROSITE" id="PS50977">
    <property type="entry name" value="HTH_TETR_2"/>
    <property type="match status" value="1"/>
</dbReference>
<feature type="domain" description="HTH tetR-type" evidence="3">
    <location>
        <begin position="20"/>
        <end position="80"/>
    </location>
</feature>
<keyword evidence="1 2" id="KW-0238">DNA-binding</keyword>
<evidence type="ECO:0000259" key="3">
    <source>
        <dbReference type="PROSITE" id="PS50977"/>
    </source>
</evidence>
<dbReference type="InterPro" id="IPR041678">
    <property type="entry name" value="TetR_C_16"/>
</dbReference>
<dbReference type="EMBL" id="BAAAHE010000004">
    <property type="protein sequence ID" value="GAA0604623.1"/>
    <property type="molecule type" value="Genomic_DNA"/>
</dbReference>
<dbReference type="PANTHER" id="PTHR30055">
    <property type="entry name" value="HTH-TYPE TRANSCRIPTIONAL REGULATOR RUTR"/>
    <property type="match status" value="1"/>
</dbReference>
<name>A0ABN1G6E2_9ACTN</name>
<dbReference type="InterPro" id="IPR036271">
    <property type="entry name" value="Tet_transcr_reg_TetR-rel_C_sf"/>
</dbReference>
<comment type="caution">
    <text evidence="4">The sequence shown here is derived from an EMBL/GenBank/DDBJ whole genome shotgun (WGS) entry which is preliminary data.</text>
</comment>
<feature type="DNA-binding region" description="H-T-H motif" evidence="2">
    <location>
        <begin position="43"/>
        <end position="62"/>
    </location>
</feature>
<dbReference type="Pfam" id="PF17920">
    <property type="entry name" value="TetR_C_16"/>
    <property type="match status" value="1"/>
</dbReference>
<dbReference type="Proteomes" id="UP001500957">
    <property type="component" value="Unassembled WGS sequence"/>
</dbReference>
<dbReference type="Gene3D" id="1.10.357.10">
    <property type="entry name" value="Tetracycline Repressor, domain 2"/>
    <property type="match status" value="1"/>
</dbReference>
<evidence type="ECO:0000313" key="4">
    <source>
        <dbReference type="EMBL" id="GAA0604623.1"/>
    </source>
</evidence>
<reference evidence="4 5" key="1">
    <citation type="journal article" date="2019" name="Int. J. Syst. Evol. Microbiol.">
        <title>The Global Catalogue of Microorganisms (GCM) 10K type strain sequencing project: providing services to taxonomists for standard genome sequencing and annotation.</title>
        <authorList>
            <consortium name="The Broad Institute Genomics Platform"/>
            <consortium name="The Broad Institute Genome Sequencing Center for Infectious Disease"/>
            <person name="Wu L."/>
            <person name="Ma J."/>
        </authorList>
    </citation>
    <scope>NUCLEOTIDE SEQUENCE [LARGE SCALE GENOMIC DNA]</scope>
    <source>
        <strain evidence="4 5">JCM 10671</strain>
    </source>
</reference>
<evidence type="ECO:0000256" key="2">
    <source>
        <dbReference type="PROSITE-ProRule" id="PRU00335"/>
    </source>
</evidence>
<dbReference type="SUPFAM" id="SSF48498">
    <property type="entry name" value="Tetracyclin repressor-like, C-terminal domain"/>
    <property type="match status" value="1"/>
</dbReference>
<dbReference type="InterPro" id="IPR009057">
    <property type="entry name" value="Homeodomain-like_sf"/>
</dbReference>
<gene>
    <name evidence="4" type="ORF">GCM10009547_03060</name>
</gene>
<dbReference type="Gene3D" id="1.10.10.60">
    <property type="entry name" value="Homeodomain-like"/>
    <property type="match status" value="1"/>
</dbReference>
<dbReference type="PANTHER" id="PTHR30055:SF235">
    <property type="entry name" value="TRANSCRIPTIONAL REGULATORY PROTEIN"/>
    <property type="match status" value="1"/>
</dbReference>
<dbReference type="RefSeq" id="WP_344600845.1">
    <property type="nucleotide sequence ID" value="NZ_BAAAHE010000004.1"/>
</dbReference>
<proteinExistence type="predicted"/>
<protein>
    <submittedName>
        <fullName evidence="4">TetR family transcriptional regulator</fullName>
    </submittedName>
</protein>
<dbReference type="Pfam" id="PF00440">
    <property type="entry name" value="TetR_N"/>
    <property type="match status" value="1"/>
</dbReference>
<accession>A0ABN1G6E2</accession>